<feature type="transmembrane region" description="Helical" evidence="2">
    <location>
        <begin position="190"/>
        <end position="210"/>
    </location>
</feature>
<evidence type="ECO:0000313" key="5">
    <source>
        <dbReference type="Proteomes" id="UP001241926"/>
    </source>
</evidence>
<keyword evidence="5" id="KW-1185">Reference proteome</keyword>
<name>A0ABT7IYJ7_9ACTN</name>
<feature type="chain" id="PRO_5046390801" evidence="3">
    <location>
        <begin position="34"/>
        <end position="233"/>
    </location>
</feature>
<keyword evidence="2" id="KW-0812">Transmembrane</keyword>
<accession>A0ABT7IYJ7</accession>
<keyword evidence="2" id="KW-1133">Transmembrane helix</keyword>
<proteinExistence type="predicted"/>
<evidence type="ECO:0000256" key="3">
    <source>
        <dbReference type="SAM" id="SignalP"/>
    </source>
</evidence>
<organism evidence="4 5">
    <name type="scientific">Streptomyces fuscus</name>
    <dbReference type="NCBI Taxonomy" id="3048495"/>
    <lineage>
        <taxon>Bacteria</taxon>
        <taxon>Bacillati</taxon>
        <taxon>Actinomycetota</taxon>
        <taxon>Actinomycetes</taxon>
        <taxon>Kitasatosporales</taxon>
        <taxon>Streptomycetaceae</taxon>
        <taxon>Streptomyces</taxon>
    </lineage>
</organism>
<feature type="region of interest" description="Disordered" evidence="1">
    <location>
        <begin position="214"/>
        <end position="233"/>
    </location>
</feature>
<sequence>MRGSGRLTGARLALLVPVGAVLALCGGTRAAVADDGETRPPDIAIVVAGGAGQPTAVPSGEERFAQLWQLMKPEFNGTEPVPDAWREGKHPPVRISVVWGLTGVGGWPMTGSIPGGDVAIERQDELVVTEDGTPWVRSDPAPEVEDDDIRWHRASRSLYERMDRAGLLGEPVRGVAPEADDPGPAPDARWWAAGGLAVGLAAGAGGMLAIRRAAARREAGPPREGPRQQLIDL</sequence>
<feature type="compositionally biased region" description="Basic and acidic residues" evidence="1">
    <location>
        <begin position="215"/>
        <end position="226"/>
    </location>
</feature>
<keyword evidence="2" id="KW-0472">Membrane</keyword>
<reference evidence="4 5" key="1">
    <citation type="submission" date="2023-05" db="EMBL/GenBank/DDBJ databases">
        <title>Streptomyces fuscus sp. nov., a brown-black pigment producing actinomyces isolated from dry sand of Sea duck farm.</title>
        <authorList>
            <person name="Xie J."/>
            <person name="Shen N."/>
        </authorList>
    </citation>
    <scope>NUCLEOTIDE SEQUENCE [LARGE SCALE GENOMIC DNA]</scope>
    <source>
        <strain evidence="4 5">GXMU-J15</strain>
    </source>
</reference>
<evidence type="ECO:0000313" key="4">
    <source>
        <dbReference type="EMBL" id="MDL2077674.1"/>
    </source>
</evidence>
<evidence type="ECO:0000256" key="1">
    <source>
        <dbReference type="SAM" id="MobiDB-lite"/>
    </source>
</evidence>
<feature type="signal peptide" evidence="3">
    <location>
        <begin position="1"/>
        <end position="33"/>
    </location>
</feature>
<evidence type="ECO:0000256" key="2">
    <source>
        <dbReference type="SAM" id="Phobius"/>
    </source>
</evidence>
<dbReference type="EMBL" id="JASJUS010000012">
    <property type="protein sequence ID" value="MDL2077674.1"/>
    <property type="molecule type" value="Genomic_DNA"/>
</dbReference>
<comment type="caution">
    <text evidence="4">The sequence shown here is derived from an EMBL/GenBank/DDBJ whole genome shotgun (WGS) entry which is preliminary data.</text>
</comment>
<keyword evidence="3" id="KW-0732">Signal</keyword>
<dbReference type="RefSeq" id="WP_093721515.1">
    <property type="nucleotide sequence ID" value="NZ_JASJUS010000012.1"/>
</dbReference>
<protein>
    <submittedName>
        <fullName evidence="4">Uncharacterized protein</fullName>
    </submittedName>
</protein>
<dbReference type="Proteomes" id="UP001241926">
    <property type="component" value="Unassembled WGS sequence"/>
</dbReference>
<gene>
    <name evidence="4" type="ORF">QNN03_14635</name>
</gene>